<protein>
    <submittedName>
        <fullName evidence="2">Uncharacterized protein</fullName>
    </submittedName>
</protein>
<feature type="signal peptide" evidence="1">
    <location>
        <begin position="1"/>
        <end position="21"/>
    </location>
</feature>
<evidence type="ECO:0000313" key="3">
    <source>
        <dbReference type="Proteomes" id="UP000671852"/>
    </source>
</evidence>
<reference evidence="2" key="2">
    <citation type="submission" date="2021-04" db="EMBL/GenBank/DDBJ databases">
        <title>Isolation and characterization of a novel species of the genus Sulfurimonas.</title>
        <authorList>
            <person name="Fukui M."/>
        </authorList>
    </citation>
    <scope>NUCLEOTIDE SEQUENCE</scope>
    <source>
        <strain evidence="2">H1576</strain>
    </source>
</reference>
<dbReference type="KEGG" id="saqt:GJV85_12990"/>
<keyword evidence="1" id="KW-0732">Signal</keyword>
<reference evidence="2" key="1">
    <citation type="submission" date="2019-11" db="EMBL/GenBank/DDBJ databases">
        <authorList>
            <person name="Kojima H."/>
        </authorList>
    </citation>
    <scope>NUCLEOTIDE SEQUENCE</scope>
    <source>
        <strain evidence="2">H1576</strain>
    </source>
</reference>
<proteinExistence type="predicted"/>
<dbReference type="EMBL" id="CP046072">
    <property type="protein sequence ID" value="QSZ42984.1"/>
    <property type="molecule type" value="Genomic_DNA"/>
</dbReference>
<sequence>MRKLILSILSLSIVMFSNSFAETNFLPYNPKDSVGAKAFTKIDPATVKVEMKTGLEGIKVNTYLTGAHVSVKAAEEKLKAAGFEIVANYKSVKKGTTIVFTNDALKAEAAKPMRANAAVLRLFVDDKDKMISFTNPVYFGKAFMQEEYDHSVFNGALVSINSAFPGLKPSKDVWDFDGLADYHFMISMPYYKDVDTLDQGPNAELLEKARKYKKGKQLVFELKLSDTSTLLGYALGKRTSKFVKKVGRANAAILPWCVTIEDNKATALSAKYYIAISYPLLDMNGFMGIMTVPGAVVKDLEKIFK</sequence>
<gene>
    <name evidence="2" type="ORF">GJV85_12990</name>
</gene>
<evidence type="ECO:0000313" key="2">
    <source>
        <dbReference type="EMBL" id="QSZ42984.1"/>
    </source>
</evidence>
<name>A0A975GE29_9BACT</name>
<dbReference type="RefSeq" id="WP_207561798.1">
    <property type="nucleotide sequence ID" value="NZ_CP046072.1"/>
</dbReference>
<organism evidence="2 3">
    <name type="scientific">Sulfurimonas aquatica</name>
    <dbReference type="NCBI Taxonomy" id="2672570"/>
    <lineage>
        <taxon>Bacteria</taxon>
        <taxon>Pseudomonadati</taxon>
        <taxon>Campylobacterota</taxon>
        <taxon>Epsilonproteobacteria</taxon>
        <taxon>Campylobacterales</taxon>
        <taxon>Sulfurimonadaceae</taxon>
        <taxon>Sulfurimonas</taxon>
    </lineage>
</organism>
<dbReference type="Proteomes" id="UP000671852">
    <property type="component" value="Chromosome"/>
</dbReference>
<evidence type="ECO:0000256" key="1">
    <source>
        <dbReference type="SAM" id="SignalP"/>
    </source>
</evidence>
<accession>A0A975GE29</accession>
<feature type="chain" id="PRO_5036938962" evidence="1">
    <location>
        <begin position="22"/>
        <end position="305"/>
    </location>
</feature>
<keyword evidence="3" id="KW-1185">Reference proteome</keyword>
<dbReference type="AlphaFoldDB" id="A0A975GE29"/>